<keyword evidence="2" id="KW-0472">Membrane</keyword>
<name>A0ABX1N081_9RHOO</name>
<comment type="caution">
    <text evidence="3">The sequence shown here is derived from an EMBL/GenBank/DDBJ whole genome shotgun (WGS) entry which is preliminary data.</text>
</comment>
<sequence length="134" mass="14153">MVAASAVLLATVLGVRYGLLEAGAFPLDCSGALGEGFGARCATKWLLVQSFLDQRLGWLSLACGVAAFVLRHRPLAWGGWFSGLAGLVLYSFDPSAVGALLSLLVLARGRPQRRRGKEEAGEEPDGGLRVQRLG</sequence>
<evidence type="ECO:0000256" key="1">
    <source>
        <dbReference type="SAM" id="MobiDB-lite"/>
    </source>
</evidence>
<feature type="transmembrane region" description="Helical" evidence="2">
    <location>
        <begin position="80"/>
        <end position="107"/>
    </location>
</feature>
<keyword evidence="2" id="KW-1133">Transmembrane helix</keyword>
<feature type="region of interest" description="Disordered" evidence="1">
    <location>
        <begin position="114"/>
        <end position="134"/>
    </location>
</feature>
<organism evidence="3 4">
    <name type="scientific">Aromatoleum buckelii</name>
    <dbReference type="NCBI Taxonomy" id="200254"/>
    <lineage>
        <taxon>Bacteria</taxon>
        <taxon>Pseudomonadati</taxon>
        <taxon>Pseudomonadota</taxon>
        <taxon>Betaproteobacteria</taxon>
        <taxon>Rhodocyclales</taxon>
        <taxon>Rhodocyclaceae</taxon>
        <taxon>Aromatoleum</taxon>
    </lineage>
</organism>
<accession>A0ABX1N081</accession>
<proteinExistence type="predicted"/>
<evidence type="ECO:0000313" key="4">
    <source>
        <dbReference type="Proteomes" id="UP000601990"/>
    </source>
</evidence>
<dbReference type="EMBL" id="WTVH01000003">
    <property type="protein sequence ID" value="NMF92323.1"/>
    <property type="molecule type" value="Genomic_DNA"/>
</dbReference>
<keyword evidence="4" id="KW-1185">Reference proteome</keyword>
<gene>
    <name evidence="3" type="ORF">GO608_03120</name>
</gene>
<evidence type="ECO:0000313" key="3">
    <source>
        <dbReference type="EMBL" id="NMF92323.1"/>
    </source>
</evidence>
<reference evidence="3" key="1">
    <citation type="submission" date="2019-12" db="EMBL/GenBank/DDBJ databases">
        <title>Comparative genomics gives insights into the taxonomy of the Azoarcus-Aromatoleum group and reveals separate origins of nif in the plant-associated Azoarcus and non-plant-associated Aromatoleum sub-groups.</title>
        <authorList>
            <person name="Lafos M."/>
            <person name="Maluk M."/>
            <person name="Batista M."/>
            <person name="Junghare M."/>
            <person name="Carmona M."/>
            <person name="Faoro H."/>
            <person name="Cruz L.M."/>
            <person name="Battistoni F."/>
            <person name="De Souza E."/>
            <person name="Pedrosa F."/>
            <person name="Chen W.-M."/>
            <person name="Poole P.S."/>
            <person name="Dixon R.A."/>
            <person name="James E.K."/>
        </authorList>
    </citation>
    <scope>NUCLEOTIDE SEQUENCE</scope>
    <source>
        <strain evidence="3">U120</strain>
    </source>
</reference>
<dbReference type="Proteomes" id="UP000601990">
    <property type="component" value="Unassembled WGS sequence"/>
</dbReference>
<evidence type="ECO:0000256" key="2">
    <source>
        <dbReference type="SAM" id="Phobius"/>
    </source>
</evidence>
<protein>
    <submittedName>
        <fullName evidence="3">Uncharacterized protein</fullName>
    </submittedName>
</protein>
<keyword evidence="2" id="KW-0812">Transmembrane</keyword>